<protein>
    <submittedName>
        <fullName evidence="2">Uncharacterized protein</fullName>
    </submittedName>
</protein>
<dbReference type="KEGG" id="fek:C1H87_20770"/>
<reference evidence="2 3" key="1">
    <citation type="submission" date="2018-01" db="EMBL/GenBank/DDBJ databases">
        <title>Complete genome sequence of Flavivirga eckloniae ECD14 isolated from seaweed Ecklonia cava.</title>
        <authorList>
            <person name="Lee J.H."/>
            <person name="Baik K.S."/>
            <person name="Seong C.N."/>
        </authorList>
    </citation>
    <scope>NUCLEOTIDE SEQUENCE [LARGE SCALE GENOMIC DNA]</scope>
    <source>
        <strain evidence="2 3">ECD14</strain>
    </source>
</reference>
<accession>A0A2K9PVC7</accession>
<dbReference type="RefSeq" id="WP_102757657.1">
    <property type="nucleotide sequence ID" value="NZ_CP025791.1"/>
</dbReference>
<keyword evidence="1" id="KW-1133">Transmembrane helix</keyword>
<dbReference type="EMBL" id="CP025791">
    <property type="protein sequence ID" value="AUP81014.1"/>
    <property type="molecule type" value="Genomic_DNA"/>
</dbReference>
<organism evidence="2 3">
    <name type="scientific">Flavivirga eckloniae</name>
    <dbReference type="NCBI Taxonomy" id="1803846"/>
    <lineage>
        <taxon>Bacteria</taxon>
        <taxon>Pseudomonadati</taxon>
        <taxon>Bacteroidota</taxon>
        <taxon>Flavobacteriia</taxon>
        <taxon>Flavobacteriales</taxon>
        <taxon>Flavobacteriaceae</taxon>
        <taxon>Flavivirga</taxon>
    </lineage>
</organism>
<proteinExistence type="predicted"/>
<feature type="transmembrane region" description="Helical" evidence="1">
    <location>
        <begin position="54"/>
        <end position="76"/>
    </location>
</feature>
<dbReference type="AlphaFoldDB" id="A0A2K9PVC7"/>
<keyword evidence="1" id="KW-0812">Transmembrane</keyword>
<evidence type="ECO:0000313" key="2">
    <source>
        <dbReference type="EMBL" id="AUP81014.1"/>
    </source>
</evidence>
<feature type="transmembrane region" description="Helical" evidence="1">
    <location>
        <begin position="97"/>
        <end position="115"/>
    </location>
</feature>
<evidence type="ECO:0000256" key="1">
    <source>
        <dbReference type="SAM" id="Phobius"/>
    </source>
</evidence>
<gene>
    <name evidence="2" type="ORF">C1H87_20770</name>
</gene>
<name>A0A2K9PVC7_9FLAO</name>
<sequence>MIQKNIEVKSFADFRKKVASSETIKREFTKDPIKFMNEVSDKSPMEDKFVFLKIVYIVGAALLLCIIVSTVISIWSPIIEYTNLEGKIIREKREIDSFFIMIASASIGALAGLLVPTPNNK</sequence>
<dbReference type="Proteomes" id="UP000235826">
    <property type="component" value="Chromosome"/>
</dbReference>
<keyword evidence="3" id="KW-1185">Reference proteome</keyword>
<keyword evidence="1" id="KW-0472">Membrane</keyword>
<evidence type="ECO:0000313" key="3">
    <source>
        <dbReference type="Proteomes" id="UP000235826"/>
    </source>
</evidence>